<evidence type="ECO:0000313" key="3">
    <source>
        <dbReference type="Proteomes" id="UP000257109"/>
    </source>
</evidence>
<name>A0A371H4W1_MUCPR</name>
<dbReference type="EMBL" id="QJKJ01003569">
    <property type="protein sequence ID" value="RDX97807.1"/>
    <property type="molecule type" value="Genomic_DNA"/>
</dbReference>
<organism evidence="2 3">
    <name type="scientific">Mucuna pruriens</name>
    <name type="common">Velvet bean</name>
    <name type="synonym">Dolichos pruriens</name>
    <dbReference type="NCBI Taxonomy" id="157652"/>
    <lineage>
        <taxon>Eukaryota</taxon>
        <taxon>Viridiplantae</taxon>
        <taxon>Streptophyta</taxon>
        <taxon>Embryophyta</taxon>
        <taxon>Tracheophyta</taxon>
        <taxon>Spermatophyta</taxon>
        <taxon>Magnoliopsida</taxon>
        <taxon>eudicotyledons</taxon>
        <taxon>Gunneridae</taxon>
        <taxon>Pentapetalae</taxon>
        <taxon>rosids</taxon>
        <taxon>fabids</taxon>
        <taxon>Fabales</taxon>
        <taxon>Fabaceae</taxon>
        <taxon>Papilionoideae</taxon>
        <taxon>50 kb inversion clade</taxon>
        <taxon>NPAAA clade</taxon>
        <taxon>indigoferoid/millettioid clade</taxon>
        <taxon>Phaseoleae</taxon>
        <taxon>Mucuna</taxon>
    </lineage>
</organism>
<accession>A0A371H4W1</accession>
<protein>
    <submittedName>
        <fullName evidence="2">Uncharacterized protein</fullName>
    </submittedName>
</protein>
<gene>
    <name evidence="2" type="ORF">CR513_19381</name>
</gene>
<comment type="caution">
    <text evidence="2">The sequence shown here is derived from an EMBL/GenBank/DDBJ whole genome shotgun (WGS) entry which is preliminary data.</text>
</comment>
<feature type="non-terminal residue" evidence="2">
    <location>
        <position position="1"/>
    </location>
</feature>
<dbReference type="Proteomes" id="UP000257109">
    <property type="component" value="Unassembled WGS sequence"/>
</dbReference>
<dbReference type="AlphaFoldDB" id="A0A371H4W1"/>
<feature type="region of interest" description="Disordered" evidence="1">
    <location>
        <begin position="68"/>
        <end position="103"/>
    </location>
</feature>
<keyword evidence="3" id="KW-1185">Reference proteome</keyword>
<sequence>MAKHHFTPYHHLLNPPSAQFRSRQMATPLGRKHVLEKVLSSNGERRDILSQINVAITTMANHNAAGHALASNTAGPPPHVVRDLPYGMPYSWNTEDPSNEEQE</sequence>
<evidence type="ECO:0000313" key="2">
    <source>
        <dbReference type="EMBL" id="RDX97807.1"/>
    </source>
</evidence>
<proteinExistence type="predicted"/>
<evidence type="ECO:0000256" key="1">
    <source>
        <dbReference type="SAM" id="MobiDB-lite"/>
    </source>
</evidence>
<reference evidence="2" key="1">
    <citation type="submission" date="2018-05" db="EMBL/GenBank/DDBJ databases">
        <title>Draft genome of Mucuna pruriens seed.</title>
        <authorList>
            <person name="Nnadi N.E."/>
            <person name="Vos R."/>
            <person name="Hasami M.H."/>
            <person name="Devisetty U.K."/>
            <person name="Aguiy J.C."/>
        </authorList>
    </citation>
    <scope>NUCLEOTIDE SEQUENCE [LARGE SCALE GENOMIC DNA]</scope>
    <source>
        <strain evidence="2">JCA_2017</strain>
    </source>
</reference>